<dbReference type="PROSITE" id="PS00183">
    <property type="entry name" value="UBC_1"/>
    <property type="match status" value="1"/>
</dbReference>
<dbReference type="Proteomes" id="UP001149090">
    <property type="component" value="Unassembled WGS sequence"/>
</dbReference>
<evidence type="ECO:0000256" key="3">
    <source>
        <dbReference type="ARBA" id="ARBA00022741"/>
    </source>
</evidence>
<dbReference type="GO" id="GO:0019788">
    <property type="term" value="F:NEDD8 transferase activity"/>
    <property type="evidence" value="ECO:0007669"/>
    <property type="project" value="UniProtKB-ARBA"/>
</dbReference>
<dbReference type="SMART" id="SM00212">
    <property type="entry name" value="UBCc"/>
    <property type="match status" value="1"/>
</dbReference>
<keyword evidence="3 7" id="KW-0547">Nucleotide-binding</keyword>
<dbReference type="PROSITE" id="PS50127">
    <property type="entry name" value="UBC_2"/>
    <property type="match status" value="1"/>
</dbReference>
<dbReference type="AlphaFoldDB" id="A0A9Q0LL62"/>
<comment type="similarity">
    <text evidence="7">Belongs to the ubiquitin-conjugating enzyme family.</text>
</comment>
<keyword evidence="2" id="KW-0808">Transferase</keyword>
<evidence type="ECO:0000256" key="6">
    <source>
        <dbReference type="PROSITE-ProRule" id="PRU10133"/>
    </source>
</evidence>
<feature type="domain" description="UBC core" evidence="9">
    <location>
        <begin position="24"/>
        <end position="168"/>
    </location>
</feature>
<evidence type="ECO:0000313" key="11">
    <source>
        <dbReference type="Proteomes" id="UP001149090"/>
    </source>
</evidence>
<keyword evidence="4 7" id="KW-0833">Ubl conjugation pathway</keyword>
<proteinExistence type="inferred from homology"/>
<feature type="active site" description="Glycyl thioester intermediate" evidence="6">
    <location>
        <position position="106"/>
    </location>
</feature>
<dbReference type="PANTHER" id="PTHR24068">
    <property type="entry name" value="UBIQUITIN-CONJUGATING ENZYME E2"/>
    <property type="match status" value="1"/>
</dbReference>
<dbReference type="OrthoDB" id="10249039at2759"/>
<reference evidence="10" key="1">
    <citation type="submission" date="2022-10" db="EMBL/GenBank/DDBJ databases">
        <title>Novel sulphate-reducing endosymbionts in the free-living metamonad Anaeramoeba.</title>
        <authorList>
            <person name="Jerlstrom-Hultqvist J."/>
            <person name="Cepicka I."/>
            <person name="Gallot-Lavallee L."/>
            <person name="Salas-Leiva D."/>
            <person name="Curtis B.A."/>
            <person name="Zahonova K."/>
            <person name="Pipaliya S."/>
            <person name="Dacks J."/>
            <person name="Roger A.J."/>
        </authorList>
    </citation>
    <scope>NUCLEOTIDE SEQUENCE</scope>
    <source>
        <strain evidence="10">BMAN</strain>
    </source>
</reference>
<evidence type="ECO:0000256" key="1">
    <source>
        <dbReference type="ARBA" id="ARBA00005032"/>
    </source>
</evidence>
<name>A0A9Q0LL62_ANAIG</name>
<dbReference type="InterPro" id="IPR016135">
    <property type="entry name" value="UBQ-conjugating_enzyme/RWD"/>
</dbReference>
<keyword evidence="11" id="KW-1185">Reference proteome</keyword>
<dbReference type="FunFam" id="3.10.110.10:FF:000005">
    <property type="entry name" value="NEDD8-conjugating enzyme Ubc12"/>
    <property type="match status" value="1"/>
</dbReference>
<dbReference type="EMBL" id="JAPDFW010000068">
    <property type="protein sequence ID" value="KAJ5074857.1"/>
    <property type="molecule type" value="Genomic_DNA"/>
</dbReference>
<feature type="region of interest" description="Disordered" evidence="8">
    <location>
        <begin position="1"/>
        <end position="23"/>
    </location>
</feature>
<organism evidence="10 11">
    <name type="scientific">Anaeramoeba ignava</name>
    <name type="common">Anaerobic marine amoeba</name>
    <dbReference type="NCBI Taxonomy" id="1746090"/>
    <lineage>
        <taxon>Eukaryota</taxon>
        <taxon>Metamonada</taxon>
        <taxon>Anaeramoebidae</taxon>
        <taxon>Anaeramoeba</taxon>
    </lineage>
</organism>
<dbReference type="SUPFAM" id="SSF54495">
    <property type="entry name" value="UBC-like"/>
    <property type="match status" value="1"/>
</dbReference>
<dbReference type="OMA" id="CQVDFPD"/>
<keyword evidence="5 7" id="KW-0067">ATP-binding</keyword>
<evidence type="ECO:0000256" key="8">
    <source>
        <dbReference type="SAM" id="MobiDB-lite"/>
    </source>
</evidence>
<dbReference type="InterPro" id="IPR000608">
    <property type="entry name" value="UBC"/>
</dbReference>
<dbReference type="Pfam" id="PF00179">
    <property type="entry name" value="UQ_con"/>
    <property type="match status" value="1"/>
</dbReference>
<evidence type="ECO:0000256" key="4">
    <source>
        <dbReference type="ARBA" id="ARBA00022786"/>
    </source>
</evidence>
<evidence type="ECO:0000256" key="2">
    <source>
        <dbReference type="ARBA" id="ARBA00022679"/>
    </source>
</evidence>
<dbReference type="CDD" id="cd23794">
    <property type="entry name" value="UBCc_UBE2F_UBE2M"/>
    <property type="match status" value="1"/>
</dbReference>
<gene>
    <name evidence="10" type="ORF">M0811_07900</name>
</gene>
<dbReference type="GO" id="GO:0005524">
    <property type="term" value="F:ATP binding"/>
    <property type="evidence" value="ECO:0007669"/>
    <property type="project" value="UniProtKB-UniRule"/>
</dbReference>
<evidence type="ECO:0000256" key="7">
    <source>
        <dbReference type="RuleBase" id="RU362109"/>
    </source>
</evidence>
<comment type="pathway">
    <text evidence="1">Protein modification; protein neddylation.</text>
</comment>
<dbReference type="InterPro" id="IPR023313">
    <property type="entry name" value="UBQ-conjugating_AS"/>
</dbReference>
<dbReference type="Gene3D" id="3.10.110.10">
    <property type="entry name" value="Ubiquitin Conjugating Enzyme"/>
    <property type="match status" value="1"/>
</dbReference>
<evidence type="ECO:0000256" key="5">
    <source>
        <dbReference type="ARBA" id="ARBA00022840"/>
    </source>
</evidence>
<protein>
    <submittedName>
        <fullName evidence="10">Nedd8-conjugating enzyme ubc12</fullName>
    </submittedName>
</protein>
<evidence type="ECO:0000313" key="10">
    <source>
        <dbReference type="EMBL" id="KAJ5074857.1"/>
    </source>
</evidence>
<comment type="caution">
    <text evidence="10">The sequence shown here is derived from an EMBL/GenBank/DDBJ whole genome shotgun (WGS) entry which is preliminary data.</text>
</comment>
<accession>A0A9Q0LL62</accession>
<evidence type="ECO:0000259" key="9">
    <source>
        <dbReference type="PROSITE" id="PS50127"/>
    </source>
</evidence>
<sequence length="169" mass="19425">MHKLFSLSKQNQTGGGKTGHRVSAGELRVQKDLDALELPPSTKIEYPDKDDILNFKIIMTPREGIYKDGTFTFTFQISTEYPHQVPKVHCDTKIFHPNIDTEGHICLNILREGWSPILTLNAVIFGLEFLFLEPNPDDPLNKEAAKLLKSDRYQFEQKAKRVMRGDNYY</sequence>